<reference evidence="3" key="1">
    <citation type="journal article" date="2021" name="Front. Microbiol.">
        <title>Genomic Analysis of the 1-Aminocyclopropane-1-Carboxylate Deaminase-Producing Pseudomonas thivervalensis SC5 Reveals Its Multifaceted Roles in Soil and in Beneficial Interactions With Plants.</title>
        <authorList>
            <person name="Nascimento F.X."/>
            <person name="Uron P."/>
            <person name="Glick B.R."/>
            <person name="Giachini A."/>
            <person name="Rossi M.J."/>
        </authorList>
    </citation>
    <scope>NUCLEOTIDE SEQUENCE [LARGE SCALE GENOMIC DNA]</scope>
    <source>
        <strain evidence="3">PLM3</strain>
    </source>
</reference>
<gene>
    <name evidence="2" type="ORF">CEQ51_07735</name>
</gene>
<dbReference type="EMBL" id="CP022202">
    <property type="protein sequence ID" value="AXA59966.1"/>
    <property type="molecule type" value="Genomic_DNA"/>
</dbReference>
<proteinExistence type="predicted"/>
<name>A0A176NEB4_9PSED</name>
<dbReference type="AlphaFoldDB" id="A0A176NEB4"/>
<evidence type="ECO:0000256" key="1">
    <source>
        <dbReference type="SAM" id="MobiDB-lite"/>
    </source>
</evidence>
<dbReference type="KEGG" id="pthv:CE140_07895"/>
<evidence type="ECO:0000313" key="2">
    <source>
        <dbReference type="EMBL" id="AXA59966.1"/>
    </source>
</evidence>
<evidence type="ECO:0000313" key="3">
    <source>
        <dbReference type="Proteomes" id="UP000251666"/>
    </source>
</evidence>
<sequence length="65" mass="7323">MGNFSQLGDPHAHSDYGTGGMRAQIDGTAEEQTAVVEEINQRGLNKKHPHRNLGCERYYSPPRLW</sequence>
<keyword evidence="3" id="KW-1185">Reference proteome</keyword>
<accession>A0A176NEB4</accession>
<organism evidence="2 3">
    <name type="scientific">Pseudomonas thivervalensis</name>
    <dbReference type="NCBI Taxonomy" id="86265"/>
    <lineage>
        <taxon>Bacteria</taxon>
        <taxon>Pseudomonadati</taxon>
        <taxon>Pseudomonadota</taxon>
        <taxon>Gammaproteobacteria</taxon>
        <taxon>Pseudomonadales</taxon>
        <taxon>Pseudomonadaceae</taxon>
        <taxon>Pseudomonas</taxon>
    </lineage>
</organism>
<feature type="region of interest" description="Disordered" evidence="1">
    <location>
        <begin position="1"/>
        <end position="65"/>
    </location>
</feature>
<dbReference type="Proteomes" id="UP000251666">
    <property type="component" value="Chromosome"/>
</dbReference>
<protein>
    <submittedName>
        <fullName evidence="2">Uncharacterized protein</fullName>
    </submittedName>
</protein>